<accession>A0A2U2N758</accession>
<protein>
    <recommendedName>
        <fullName evidence="8">7,8-dihydroneopterin aldolase</fullName>
        <ecNumber evidence="8">4.1.2.25</ecNumber>
    </recommendedName>
</protein>
<comment type="similarity">
    <text evidence="4 8">Belongs to the DHNA family.</text>
</comment>
<organism evidence="10 11">
    <name type="scientific">Sediminicurvatus halobius</name>
    <dbReference type="NCBI Taxonomy" id="2182432"/>
    <lineage>
        <taxon>Bacteria</taxon>
        <taxon>Pseudomonadati</taxon>
        <taxon>Pseudomonadota</taxon>
        <taxon>Gammaproteobacteria</taxon>
        <taxon>Chromatiales</taxon>
        <taxon>Ectothiorhodospiraceae</taxon>
        <taxon>Sediminicurvatus</taxon>
    </lineage>
</organism>
<comment type="catalytic activity">
    <reaction evidence="1">
        <text>7,8-dihydroneopterin = 7,8-dihydromonapterin</text>
        <dbReference type="Rhea" id="RHEA:45328"/>
        <dbReference type="ChEBI" id="CHEBI:17001"/>
        <dbReference type="ChEBI" id="CHEBI:71175"/>
        <dbReference type="EC" id="5.1.99.8"/>
    </reaction>
</comment>
<evidence type="ECO:0000256" key="8">
    <source>
        <dbReference type="RuleBase" id="RU362079"/>
    </source>
</evidence>
<evidence type="ECO:0000256" key="4">
    <source>
        <dbReference type="ARBA" id="ARBA00005708"/>
    </source>
</evidence>
<dbReference type="InterPro" id="IPR006157">
    <property type="entry name" value="FolB_dom"/>
</dbReference>
<comment type="pathway">
    <text evidence="3 8">Cofactor biosynthesis; tetrahydrofolate biosynthesis; 2-amino-4-hydroxy-6-hydroxymethyl-7,8-dihydropteridine diphosphate from 7,8-dihydroneopterin triphosphate: step 3/4.</text>
</comment>
<dbReference type="PANTHER" id="PTHR42844">
    <property type="entry name" value="DIHYDRONEOPTERIN ALDOLASE 1-RELATED"/>
    <property type="match status" value="1"/>
</dbReference>
<dbReference type="OrthoDB" id="9810587at2"/>
<dbReference type="GO" id="GO:0016853">
    <property type="term" value="F:isomerase activity"/>
    <property type="evidence" value="ECO:0007669"/>
    <property type="project" value="UniProtKB-KW"/>
</dbReference>
<evidence type="ECO:0000313" key="10">
    <source>
        <dbReference type="EMBL" id="PWG64923.1"/>
    </source>
</evidence>
<dbReference type="GO" id="GO:0046656">
    <property type="term" value="P:folic acid biosynthetic process"/>
    <property type="evidence" value="ECO:0007669"/>
    <property type="project" value="UniProtKB-UniRule"/>
</dbReference>
<keyword evidence="11" id="KW-1185">Reference proteome</keyword>
<feature type="domain" description="Dihydroneopterin aldolase/epimerase" evidence="9">
    <location>
        <begin position="4"/>
        <end position="114"/>
    </location>
</feature>
<dbReference type="Gene3D" id="3.30.1130.10">
    <property type="match status" value="1"/>
</dbReference>
<dbReference type="SMART" id="SM00905">
    <property type="entry name" value="FolB"/>
    <property type="match status" value="1"/>
</dbReference>
<dbReference type="GO" id="GO:0004150">
    <property type="term" value="F:dihydroneopterin aldolase activity"/>
    <property type="evidence" value="ECO:0007669"/>
    <property type="project" value="UniProtKB-UniRule"/>
</dbReference>
<evidence type="ECO:0000256" key="2">
    <source>
        <dbReference type="ARBA" id="ARBA00001353"/>
    </source>
</evidence>
<dbReference type="InterPro" id="IPR043133">
    <property type="entry name" value="GTP-CH-I_C/QueF"/>
</dbReference>
<keyword evidence="7 8" id="KW-0456">Lyase</keyword>
<evidence type="ECO:0000256" key="1">
    <source>
        <dbReference type="ARBA" id="ARBA00000693"/>
    </source>
</evidence>
<name>A0A2U2N758_9GAMM</name>
<dbReference type="InterPro" id="IPR006156">
    <property type="entry name" value="Dihydroneopterin_aldolase"/>
</dbReference>
<comment type="caution">
    <text evidence="10">The sequence shown here is derived from an EMBL/GenBank/DDBJ whole genome shotgun (WGS) entry which is preliminary data.</text>
</comment>
<dbReference type="PANTHER" id="PTHR42844:SF1">
    <property type="entry name" value="DIHYDRONEOPTERIN ALDOLASE 1-RELATED"/>
    <property type="match status" value="1"/>
</dbReference>
<dbReference type="NCBIfam" id="TIGR00526">
    <property type="entry name" value="folB_dom"/>
    <property type="match status" value="1"/>
</dbReference>
<dbReference type="NCBIfam" id="TIGR00525">
    <property type="entry name" value="folB"/>
    <property type="match status" value="1"/>
</dbReference>
<comment type="function">
    <text evidence="8">Catalyzes the conversion of 7,8-dihydroneopterin to 6-hydroxymethyl-7,8-dihydropterin.</text>
</comment>
<dbReference type="EC" id="4.1.2.25" evidence="8"/>
<evidence type="ECO:0000259" key="9">
    <source>
        <dbReference type="SMART" id="SM00905"/>
    </source>
</evidence>
<evidence type="ECO:0000313" key="11">
    <source>
        <dbReference type="Proteomes" id="UP000245474"/>
    </source>
</evidence>
<dbReference type="SUPFAM" id="SSF55620">
    <property type="entry name" value="Tetrahydrobiopterin biosynthesis enzymes-like"/>
    <property type="match status" value="1"/>
</dbReference>
<evidence type="ECO:0000256" key="5">
    <source>
        <dbReference type="ARBA" id="ARBA00022909"/>
    </source>
</evidence>
<keyword evidence="5 8" id="KW-0289">Folate biosynthesis</keyword>
<dbReference type="RefSeq" id="WP_109676409.1">
    <property type="nucleotide sequence ID" value="NZ_CP086615.1"/>
</dbReference>
<dbReference type="AlphaFoldDB" id="A0A2U2N758"/>
<reference evidence="10 11" key="1">
    <citation type="submission" date="2018-05" db="EMBL/GenBank/DDBJ databases">
        <title>Spiribacter halobius sp. nov., a moderately halophilic bacterium isolated from marine solar saltern.</title>
        <authorList>
            <person name="Zheng W.-S."/>
            <person name="Lu D.-C."/>
            <person name="Du Z.-J."/>
        </authorList>
    </citation>
    <scope>NUCLEOTIDE SEQUENCE [LARGE SCALE GENOMIC DNA]</scope>
    <source>
        <strain evidence="10 11">E85</strain>
    </source>
</reference>
<dbReference type="UniPathway" id="UPA00077">
    <property type="reaction ID" value="UER00154"/>
</dbReference>
<dbReference type="FunFam" id="3.30.1130.10:FF:000002">
    <property type="entry name" value="7,8-dihydroneopterin aldolase"/>
    <property type="match status" value="1"/>
</dbReference>
<sequence length="123" mass="12983">MDTVFLKGLRIESVIGVHAWERAIRQRLELDLELAVDTAAAAGSDRLEDAVDYAALADTLQREAAAADCQLLEALAARLAAAVFAGHGGRWLRLTLNKPGAVPAARGVGVTIERTAPEHAEGS</sequence>
<dbReference type="Proteomes" id="UP000245474">
    <property type="component" value="Unassembled WGS sequence"/>
</dbReference>
<dbReference type="GO" id="GO:0005737">
    <property type="term" value="C:cytoplasm"/>
    <property type="evidence" value="ECO:0007669"/>
    <property type="project" value="TreeGrafter"/>
</dbReference>
<keyword evidence="6" id="KW-0413">Isomerase</keyword>
<evidence type="ECO:0000256" key="3">
    <source>
        <dbReference type="ARBA" id="ARBA00005013"/>
    </source>
</evidence>
<proteinExistence type="inferred from homology"/>
<dbReference type="Pfam" id="PF02152">
    <property type="entry name" value="FolB"/>
    <property type="match status" value="1"/>
</dbReference>
<evidence type="ECO:0000256" key="7">
    <source>
        <dbReference type="ARBA" id="ARBA00023239"/>
    </source>
</evidence>
<evidence type="ECO:0000256" key="6">
    <source>
        <dbReference type="ARBA" id="ARBA00023235"/>
    </source>
</evidence>
<comment type="catalytic activity">
    <reaction evidence="2 8">
        <text>7,8-dihydroneopterin = 6-hydroxymethyl-7,8-dihydropterin + glycolaldehyde</text>
        <dbReference type="Rhea" id="RHEA:10540"/>
        <dbReference type="ChEBI" id="CHEBI:17001"/>
        <dbReference type="ChEBI" id="CHEBI:17071"/>
        <dbReference type="ChEBI" id="CHEBI:44841"/>
        <dbReference type="EC" id="4.1.2.25"/>
    </reaction>
</comment>
<dbReference type="GO" id="GO:0046654">
    <property type="term" value="P:tetrahydrofolate biosynthetic process"/>
    <property type="evidence" value="ECO:0007669"/>
    <property type="project" value="UniProtKB-UniRule"/>
</dbReference>
<dbReference type="EMBL" id="QFFI01000004">
    <property type="protein sequence ID" value="PWG64923.1"/>
    <property type="molecule type" value="Genomic_DNA"/>
</dbReference>
<gene>
    <name evidence="10" type="primary">folB</name>
    <name evidence="10" type="ORF">DEM34_03765</name>
</gene>